<dbReference type="RefSeq" id="WP_199110384.1">
    <property type="nucleotide sequence ID" value="NZ_JAHWXQ010000003.1"/>
</dbReference>
<evidence type="ECO:0000259" key="1">
    <source>
        <dbReference type="Pfam" id="PF13438"/>
    </source>
</evidence>
<sequence length="50" mass="5895">MRVMDMLTDRLEKVKVQIAAQGIDKSWLLKSYYKSPCYTKRLSEIPTVFI</sequence>
<name>A0ABS6XD21_9BACT</name>
<organism evidence="2 3">
    <name type="scientific">Pontibacter populi</name>
    <dbReference type="NCBI Taxonomy" id="890055"/>
    <lineage>
        <taxon>Bacteria</taxon>
        <taxon>Pseudomonadati</taxon>
        <taxon>Bacteroidota</taxon>
        <taxon>Cytophagia</taxon>
        <taxon>Cytophagales</taxon>
        <taxon>Hymenobacteraceae</taxon>
        <taxon>Pontibacter</taxon>
    </lineage>
</organism>
<dbReference type="Pfam" id="PF13438">
    <property type="entry name" value="DUF4113"/>
    <property type="match status" value="1"/>
</dbReference>
<gene>
    <name evidence="2" type="ORF">KYK27_12505</name>
</gene>
<protein>
    <submittedName>
        <fullName evidence="2">DUF4113 domain-containing protein</fullName>
    </submittedName>
</protein>
<dbReference type="Proteomes" id="UP000774935">
    <property type="component" value="Unassembled WGS sequence"/>
</dbReference>
<accession>A0ABS6XD21</accession>
<comment type="caution">
    <text evidence="2">The sequence shown here is derived from an EMBL/GenBank/DDBJ whole genome shotgun (WGS) entry which is preliminary data.</text>
</comment>
<feature type="domain" description="DUF4113" evidence="1">
    <location>
        <begin position="1"/>
        <end position="48"/>
    </location>
</feature>
<reference evidence="2 3" key="1">
    <citation type="submission" date="2021-07" db="EMBL/GenBank/DDBJ databases">
        <authorList>
            <person name="Kim M.K."/>
        </authorList>
    </citation>
    <scope>NUCLEOTIDE SEQUENCE [LARGE SCALE GENOMIC DNA]</scope>
    <source>
        <strain evidence="2 3">HLY7-15</strain>
    </source>
</reference>
<proteinExistence type="predicted"/>
<evidence type="ECO:0000313" key="2">
    <source>
        <dbReference type="EMBL" id="MBW3365873.1"/>
    </source>
</evidence>
<evidence type="ECO:0000313" key="3">
    <source>
        <dbReference type="Proteomes" id="UP000774935"/>
    </source>
</evidence>
<dbReference type="InterPro" id="IPR025188">
    <property type="entry name" value="DUF4113"/>
</dbReference>
<keyword evidence="3" id="KW-1185">Reference proteome</keyword>
<dbReference type="EMBL" id="JAHWXQ010000003">
    <property type="protein sequence ID" value="MBW3365873.1"/>
    <property type="molecule type" value="Genomic_DNA"/>
</dbReference>